<name>A0AAD0QLF4_CUTAC</name>
<dbReference type="Proteomes" id="UP000256621">
    <property type="component" value="Chromosome"/>
</dbReference>
<gene>
    <name evidence="3" type="ORF">DXN06_04045</name>
</gene>
<sequence>MLHPVVTEMSVPRLRGKGPLMGDKHGELSGALKVLVYSDDHAVREQVKVALTGMIAPDLPHAEVVETATQASVVDAVSSGHYDVLIADGESAPYGGMGVCHQLKDEVDNCPPVVLLVARVADAWLASWSHADAIATHPVDPVALPQTVASVIRGIRGDAAETP</sequence>
<dbReference type="RefSeq" id="WP_002519143.1">
    <property type="nucleotide sequence ID" value="NZ_AP019664.1"/>
</dbReference>
<protein>
    <submittedName>
        <fullName evidence="3">DNA-binding response regulator</fullName>
    </submittedName>
</protein>
<keyword evidence="3" id="KW-0238">DNA-binding</keyword>
<accession>A0AAD0QLF4</accession>
<evidence type="ECO:0000313" key="3">
    <source>
        <dbReference type="EMBL" id="AXM06403.1"/>
    </source>
</evidence>
<dbReference type="InterPro" id="IPR001789">
    <property type="entry name" value="Sig_transdc_resp-reg_receiver"/>
</dbReference>
<proteinExistence type="predicted"/>
<dbReference type="InterPro" id="IPR011006">
    <property type="entry name" value="CheY-like_superfamily"/>
</dbReference>
<dbReference type="EMBL" id="CP031442">
    <property type="protein sequence ID" value="AXM06403.1"/>
    <property type="molecule type" value="Genomic_DNA"/>
</dbReference>
<evidence type="ECO:0000256" key="1">
    <source>
        <dbReference type="PROSITE-ProRule" id="PRU00169"/>
    </source>
</evidence>
<dbReference type="GeneID" id="92856699"/>
<reference evidence="3 4" key="1">
    <citation type="submission" date="2018-08" db="EMBL/GenBank/DDBJ databases">
        <title>Genome sequencing of Cutibacterium acnes KCOM 1315.</title>
        <authorList>
            <person name="Kook J.-K."/>
            <person name="Park S.-N."/>
            <person name="Lim Y.K."/>
        </authorList>
    </citation>
    <scope>NUCLEOTIDE SEQUENCE [LARGE SCALE GENOMIC DNA]</scope>
    <source>
        <strain evidence="3 4">KCOM 1315</strain>
    </source>
</reference>
<evidence type="ECO:0000313" key="4">
    <source>
        <dbReference type="Proteomes" id="UP000256621"/>
    </source>
</evidence>
<dbReference type="GO" id="GO:0003677">
    <property type="term" value="F:DNA binding"/>
    <property type="evidence" value="ECO:0007669"/>
    <property type="project" value="UniProtKB-KW"/>
</dbReference>
<organism evidence="3 4">
    <name type="scientific">Cutibacterium acnes</name>
    <name type="common">Propionibacterium acnes</name>
    <dbReference type="NCBI Taxonomy" id="1747"/>
    <lineage>
        <taxon>Bacteria</taxon>
        <taxon>Bacillati</taxon>
        <taxon>Actinomycetota</taxon>
        <taxon>Actinomycetes</taxon>
        <taxon>Propionibacteriales</taxon>
        <taxon>Propionibacteriaceae</taxon>
        <taxon>Cutibacterium</taxon>
    </lineage>
</organism>
<dbReference type="PROSITE" id="PS50110">
    <property type="entry name" value="RESPONSE_REGULATORY"/>
    <property type="match status" value="1"/>
</dbReference>
<dbReference type="Gene3D" id="3.40.50.2300">
    <property type="match status" value="1"/>
</dbReference>
<dbReference type="SUPFAM" id="SSF52172">
    <property type="entry name" value="CheY-like"/>
    <property type="match status" value="1"/>
</dbReference>
<feature type="modified residue" description="4-aspartylphosphate" evidence="1">
    <location>
        <position position="88"/>
    </location>
</feature>
<dbReference type="GO" id="GO:0000160">
    <property type="term" value="P:phosphorelay signal transduction system"/>
    <property type="evidence" value="ECO:0007669"/>
    <property type="project" value="InterPro"/>
</dbReference>
<dbReference type="AlphaFoldDB" id="A0AAD0QLF4"/>
<keyword evidence="1" id="KW-0597">Phosphoprotein</keyword>
<evidence type="ECO:0000259" key="2">
    <source>
        <dbReference type="PROSITE" id="PS50110"/>
    </source>
</evidence>
<feature type="domain" description="Response regulatory" evidence="2">
    <location>
        <begin position="33"/>
        <end position="152"/>
    </location>
</feature>